<organism evidence="2 3">
    <name type="scientific">Porites evermanni</name>
    <dbReference type="NCBI Taxonomy" id="104178"/>
    <lineage>
        <taxon>Eukaryota</taxon>
        <taxon>Metazoa</taxon>
        <taxon>Cnidaria</taxon>
        <taxon>Anthozoa</taxon>
        <taxon>Hexacorallia</taxon>
        <taxon>Scleractinia</taxon>
        <taxon>Fungiina</taxon>
        <taxon>Poritidae</taxon>
        <taxon>Porites</taxon>
    </lineage>
</organism>
<reference evidence="2 3" key="1">
    <citation type="submission" date="2022-05" db="EMBL/GenBank/DDBJ databases">
        <authorList>
            <consortium name="Genoscope - CEA"/>
            <person name="William W."/>
        </authorList>
    </citation>
    <scope>NUCLEOTIDE SEQUENCE [LARGE SCALE GENOMIC DNA]</scope>
</reference>
<accession>A0ABN8NE79</accession>
<name>A0ABN8NE79_9CNID</name>
<dbReference type="Proteomes" id="UP001159427">
    <property type="component" value="Unassembled WGS sequence"/>
</dbReference>
<protein>
    <recommendedName>
        <fullName evidence="4">Transmembrane protein</fullName>
    </recommendedName>
</protein>
<feature type="transmembrane region" description="Helical" evidence="1">
    <location>
        <begin position="37"/>
        <end position="56"/>
    </location>
</feature>
<gene>
    <name evidence="2" type="ORF">PEVE_00041167</name>
</gene>
<proteinExistence type="predicted"/>
<dbReference type="EMBL" id="CALNXI010000776">
    <property type="protein sequence ID" value="CAH3046153.1"/>
    <property type="molecule type" value="Genomic_DNA"/>
</dbReference>
<keyword evidence="3" id="KW-1185">Reference proteome</keyword>
<sequence>MSCHLECVFTHIFFGGLLFVMGVVDLSFNYGDFWTGLRFFVIFCGAWMYITGVILATNHKRGSCRRKAFGSAFITSGLCGVAVSACYSLILHSLRFCGYSDCEPRKAFAAIVFILSFVQCIAGCSGCYCFASSSSQADQILSPPNVPAGDAQMVPTCMPPRSAFQNNDRPPPYGAGSPGPDLLLVPLEGTSVVQQNDRPPPYTVDAQSCSHGSDLLLVPLEMTPLPPQETGPPPPYHQISTTESVMSSFHDGHQPPPYVRTDGLLPVLN</sequence>
<keyword evidence="1" id="KW-1133">Transmembrane helix</keyword>
<evidence type="ECO:0000313" key="2">
    <source>
        <dbReference type="EMBL" id="CAH3046153.1"/>
    </source>
</evidence>
<keyword evidence="1" id="KW-0472">Membrane</keyword>
<evidence type="ECO:0000256" key="1">
    <source>
        <dbReference type="SAM" id="Phobius"/>
    </source>
</evidence>
<feature type="transmembrane region" description="Helical" evidence="1">
    <location>
        <begin position="110"/>
        <end position="131"/>
    </location>
</feature>
<feature type="transmembrane region" description="Helical" evidence="1">
    <location>
        <begin position="12"/>
        <end position="31"/>
    </location>
</feature>
<comment type="caution">
    <text evidence="2">The sequence shown here is derived from an EMBL/GenBank/DDBJ whole genome shotgun (WGS) entry which is preliminary data.</text>
</comment>
<evidence type="ECO:0000313" key="3">
    <source>
        <dbReference type="Proteomes" id="UP001159427"/>
    </source>
</evidence>
<evidence type="ECO:0008006" key="4">
    <source>
        <dbReference type="Google" id="ProtNLM"/>
    </source>
</evidence>
<keyword evidence="1" id="KW-0812">Transmembrane</keyword>
<feature type="transmembrane region" description="Helical" evidence="1">
    <location>
        <begin position="68"/>
        <end position="90"/>
    </location>
</feature>